<evidence type="ECO:0000256" key="3">
    <source>
        <dbReference type="ARBA" id="ARBA00022475"/>
    </source>
</evidence>
<dbReference type="PANTHER" id="PTHR43386">
    <property type="entry name" value="OLIGOPEPTIDE TRANSPORT SYSTEM PERMEASE PROTEIN APPC"/>
    <property type="match status" value="1"/>
</dbReference>
<dbReference type="InterPro" id="IPR000515">
    <property type="entry name" value="MetI-like"/>
</dbReference>
<evidence type="ECO:0000256" key="4">
    <source>
        <dbReference type="ARBA" id="ARBA00022692"/>
    </source>
</evidence>
<dbReference type="Pfam" id="PF00528">
    <property type="entry name" value="BPD_transp_1"/>
    <property type="match status" value="1"/>
</dbReference>
<comment type="similarity">
    <text evidence="7">Belongs to the binding-protein-dependent transport system permease family.</text>
</comment>
<gene>
    <name evidence="9" type="ORF">C7B45_09550</name>
</gene>
<dbReference type="InterPro" id="IPR035906">
    <property type="entry name" value="MetI-like_sf"/>
</dbReference>
<dbReference type="Gene3D" id="1.10.3720.10">
    <property type="entry name" value="MetI-like"/>
    <property type="match status" value="1"/>
</dbReference>
<proteinExistence type="inferred from homology"/>
<comment type="caution">
    <text evidence="9">The sequence shown here is derived from an EMBL/GenBank/DDBJ whole genome shotgun (WGS) entry which is preliminary data.</text>
</comment>
<reference evidence="9 10" key="1">
    <citation type="journal article" date="2014" name="BMC Genomics">
        <title>Comparison of environmental and isolate Sulfobacillus genomes reveals diverse carbon, sulfur, nitrogen, and hydrogen metabolisms.</title>
        <authorList>
            <person name="Justice N.B."/>
            <person name="Norman A."/>
            <person name="Brown C.T."/>
            <person name="Singh A."/>
            <person name="Thomas B.C."/>
            <person name="Banfield J.F."/>
        </authorList>
    </citation>
    <scope>NUCLEOTIDE SEQUENCE [LARGE SCALE GENOMIC DNA]</scope>
    <source>
        <strain evidence="9">AMDSBA3</strain>
    </source>
</reference>
<dbReference type="PROSITE" id="PS50928">
    <property type="entry name" value="ABC_TM1"/>
    <property type="match status" value="1"/>
</dbReference>
<feature type="transmembrane region" description="Helical" evidence="7">
    <location>
        <begin position="157"/>
        <end position="178"/>
    </location>
</feature>
<evidence type="ECO:0000259" key="8">
    <source>
        <dbReference type="PROSITE" id="PS50928"/>
    </source>
</evidence>
<feature type="transmembrane region" description="Helical" evidence="7">
    <location>
        <begin position="35"/>
        <end position="57"/>
    </location>
</feature>
<sequence length="297" mass="32503">MLQNPIPAEDAEPGAEELVYAYQGRVWRRFWHSPLTVAGIIGITFLILFSFVGPLIYRANPLTIHLNHMLQPPDAQFPLGTDDLGRNYLARMMVGGQASLIVGFAAAAVSMVFGIIYGMISGLARPWLDTILMRIVDIILSVPALFILLFLDAVFKPSVVIMVVILASTAWLTVARLVRAEVLSLKQRTYVEAAHALGASTPRIMTKYLFPNFLGTVLVAGTFSVANAILTIATLSFLGLGLPPPSPNWGADLASAMNYMYQPSWWLVYPPGLLILLAELSINFIGDGLRQAFDTRL</sequence>
<dbReference type="GO" id="GO:0055085">
    <property type="term" value="P:transmembrane transport"/>
    <property type="evidence" value="ECO:0007669"/>
    <property type="project" value="InterPro"/>
</dbReference>
<dbReference type="InterPro" id="IPR050366">
    <property type="entry name" value="BP-dependent_transpt_permease"/>
</dbReference>
<organism evidence="9 10">
    <name type="scientific">Sulfobacillus acidophilus</name>
    <dbReference type="NCBI Taxonomy" id="53633"/>
    <lineage>
        <taxon>Bacteria</taxon>
        <taxon>Bacillati</taxon>
        <taxon>Bacillota</taxon>
        <taxon>Clostridia</taxon>
        <taxon>Eubacteriales</taxon>
        <taxon>Clostridiales Family XVII. Incertae Sedis</taxon>
        <taxon>Sulfobacillus</taxon>
    </lineage>
</organism>
<dbReference type="Pfam" id="PF12911">
    <property type="entry name" value="OppC_N"/>
    <property type="match status" value="1"/>
</dbReference>
<accession>A0A2T2WHJ7</accession>
<dbReference type="AlphaFoldDB" id="A0A2T2WHJ7"/>
<keyword evidence="4 7" id="KW-0812">Transmembrane</keyword>
<dbReference type="GO" id="GO:0005886">
    <property type="term" value="C:plasma membrane"/>
    <property type="evidence" value="ECO:0007669"/>
    <property type="project" value="UniProtKB-SubCell"/>
</dbReference>
<keyword evidence="5 7" id="KW-1133">Transmembrane helix</keyword>
<keyword evidence="3" id="KW-1003">Cell membrane</keyword>
<evidence type="ECO:0000256" key="6">
    <source>
        <dbReference type="ARBA" id="ARBA00023136"/>
    </source>
</evidence>
<comment type="subcellular location">
    <subcellularLocation>
        <location evidence="1 7">Cell membrane</location>
        <topology evidence="1 7">Multi-pass membrane protein</topology>
    </subcellularLocation>
</comment>
<evidence type="ECO:0000313" key="10">
    <source>
        <dbReference type="Proteomes" id="UP000241848"/>
    </source>
</evidence>
<dbReference type="PANTHER" id="PTHR43386:SF1">
    <property type="entry name" value="D,D-DIPEPTIDE TRANSPORT SYSTEM PERMEASE PROTEIN DDPC-RELATED"/>
    <property type="match status" value="1"/>
</dbReference>
<evidence type="ECO:0000256" key="1">
    <source>
        <dbReference type="ARBA" id="ARBA00004651"/>
    </source>
</evidence>
<evidence type="ECO:0000256" key="5">
    <source>
        <dbReference type="ARBA" id="ARBA00022989"/>
    </source>
</evidence>
<feature type="transmembrane region" description="Helical" evidence="7">
    <location>
        <begin position="131"/>
        <end position="151"/>
    </location>
</feature>
<evidence type="ECO:0000256" key="7">
    <source>
        <dbReference type="RuleBase" id="RU363032"/>
    </source>
</evidence>
<dbReference type="EMBL" id="PXYV01000028">
    <property type="protein sequence ID" value="PSR21722.1"/>
    <property type="molecule type" value="Genomic_DNA"/>
</dbReference>
<keyword evidence="2 7" id="KW-0813">Transport</keyword>
<feature type="domain" description="ABC transmembrane type-1" evidence="8">
    <location>
        <begin position="96"/>
        <end position="286"/>
    </location>
</feature>
<dbReference type="Proteomes" id="UP000241848">
    <property type="component" value="Unassembled WGS sequence"/>
</dbReference>
<keyword evidence="6 7" id="KW-0472">Membrane</keyword>
<dbReference type="InterPro" id="IPR025966">
    <property type="entry name" value="OppC_N"/>
</dbReference>
<evidence type="ECO:0000313" key="9">
    <source>
        <dbReference type="EMBL" id="PSR21722.1"/>
    </source>
</evidence>
<dbReference type="SUPFAM" id="SSF161098">
    <property type="entry name" value="MetI-like"/>
    <property type="match status" value="1"/>
</dbReference>
<feature type="transmembrane region" description="Helical" evidence="7">
    <location>
        <begin position="213"/>
        <end position="240"/>
    </location>
</feature>
<dbReference type="CDD" id="cd06261">
    <property type="entry name" value="TM_PBP2"/>
    <property type="match status" value="1"/>
</dbReference>
<feature type="transmembrane region" description="Helical" evidence="7">
    <location>
        <begin position="266"/>
        <end position="286"/>
    </location>
</feature>
<evidence type="ECO:0000256" key="2">
    <source>
        <dbReference type="ARBA" id="ARBA00022448"/>
    </source>
</evidence>
<name>A0A2T2WHJ7_9FIRM</name>
<protein>
    <submittedName>
        <fullName evidence="9">Peptide ABC transporter permease</fullName>
    </submittedName>
</protein>
<feature type="transmembrane region" description="Helical" evidence="7">
    <location>
        <begin position="98"/>
        <end position="119"/>
    </location>
</feature>